<sequence length="599" mass="65503">MLTESKAETVPFRDVAFPPVALDLETRDDGTILMSTEADLELIAPTVPQGLMKAAETWPDRVAMAERAPDGGWVRKTYKDFARDVRACAQWFLDQGASAETPLMIVSGNSISHAIVRFGALCAGIPVAPVSENYVLLGRDNDYARLRHAQSIVQARFVFAEREAHAVAARECLPDATIISRENVAGDAKLIPFGVLTGTPETDAVDQAIAALPPETHAAYMLTSGSTGMPKAVVQTHDMMIVCVSQSWWAMKDTGTWDREILEWLPWSHVSGFYVSVAALLVGGSYYVDDGRPLPGMFDKSLRNIRDLELTTFTSVPIGYAMLVEALEQDDALRDHFFAKMRVLLFGGAGLPQPIYDRLQALAVKSTGSRILITSGYGATETTSGCMSIYFETDRVGIGLPLPGVSLKLVPMQDRYELRMKGPCVMSQYLRREGLAEKSFDEDGYYCIGDAAAFNDPSDPAKGLQFAGRLSEDFKLSTGTWIKGGELRANVVKELAPYVADALVCGEGYDRIGILAWPTAQGLKASEEEIRERIEAYNAKAKGSSQRVRRFAFLEEPPVAAAGEVSDKGSINQALSIRRRADTVRWLYADPVPEGVQSF</sequence>
<reference evidence="2 3" key="1">
    <citation type="journal article" date="2014" name="Antonie Van Leeuwenhoek">
        <title>Hyphomonas beringensis sp. nov. and Hyphomonas chukchiensis sp. nov., isolated from surface seawater of the Bering Sea and Chukchi Sea.</title>
        <authorList>
            <person name="Li C."/>
            <person name="Lai Q."/>
            <person name="Li G."/>
            <person name="Dong C."/>
            <person name="Wang J."/>
            <person name="Liao Y."/>
            <person name="Shao Z."/>
        </authorList>
    </citation>
    <scope>NUCLEOTIDE SEQUENCE [LARGE SCALE GENOMIC DNA]</scope>
    <source>
        <strain evidence="2 3">25B14_1</strain>
    </source>
</reference>
<comment type="caution">
    <text evidence="2">The sequence shown here is derived from an EMBL/GenBank/DDBJ whole genome shotgun (WGS) entry which is preliminary data.</text>
</comment>
<name>A0A062UF74_9PROT</name>
<protein>
    <recommendedName>
        <fullName evidence="1">AMP-dependent synthetase/ligase domain-containing protein</fullName>
    </recommendedName>
</protein>
<dbReference type="InterPro" id="IPR020845">
    <property type="entry name" value="AMP-binding_CS"/>
</dbReference>
<evidence type="ECO:0000313" key="2">
    <source>
        <dbReference type="EMBL" id="KCZ54750.1"/>
    </source>
</evidence>
<dbReference type="SUPFAM" id="SSF56801">
    <property type="entry name" value="Acetyl-CoA synthetase-like"/>
    <property type="match status" value="1"/>
</dbReference>
<keyword evidence="3" id="KW-1185">Reference proteome</keyword>
<dbReference type="PANTHER" id="PTHR24096">
    <property type="entry name" value="LONG-CHAIN-FATTY-ACID--COA LIGASE"/>
    <property type="match status" value="1"/>
</dbReference>
<dbReference type="Pfam" id="PF00501">
    <property type="entry name" value="AMP-binding"/>
    <property type="match status" value="1"/>
</dbReference>
<organism evidence="2 3">
    <name type="scientific">Hyphomonas beringensis</name>
    <dbReference type="NCBI Taxonomy" id="1280946"/>
    <lineage>
        <taxon>Bacteria</taxon>
        <taxon>Pseudomonadati</taxon>
        <taxon>Pseudomonadota</taxon>
        <taxon>Alphaproteobacteria</taxon>
        <taxon>Hyphomonadales</taxon>
        <taxon>Hyphomonadaceae</taxon>
        <taxon>Hyphomonas</taxon>
    </lineage>
</organism>
<dbReference type="InterPro" id="IPR000873">
    <property type="entry name" value="AMP-dep_synth/lig_dom"/>
</dbReference>
<dbReference type="Proteomes" id="UP000027037">
    <property type="component" value="Unassembled WGS sequence"/>
</dbReference>
<dbReference type="eggNOG" id="COG0318">
    <property type="taxonomic scope" value="Bacteria"/>
</dbReference>
<dbReference type="PROSITE" id="PS00455">
    <property type="entry name" value="AMP_BINDING"/>
    <property type="match status" value="1"/>
</dbReference>
<dbReference type="Pfam" id="PF23562">
    <property type="entry name" value="AMP-binding_C_3"/>
    <property type="match status" value="1"/>
</dbReference>
<evidence type="ECO:0000313" key="3">
    <source>
        <dbReference type="Proteomes" id="UP000027037"/>
    </source>
</evidence>
<dbReference type="OrthoDB" id="9803968at2"/>
<dbReference type="STRING" id="1280946.HY29_13205"/>
<gene>
    <name evidence="2" type="ORF">HY29_13205</name>
</gene>
<dbReference type="InterPro" id="IPR042099">
    <property type="entry name" value="ANL_N_sf"/>
</dbReference>
<proteinExistence type="predicted"/>
<dbReference type="PANTHER" id="PTHR24096:SF420">
    <property type="entry name" value="LONG-CHAIN-FATTY-ACID--COA LIGASE-RELATED"/>
    <property type="match status" value="1"/>
</dbReference>
<feature type="domain" description="AMP-dependent synthetase/ligase" evidence="1">
    <location>
        <begin position="53"/>
        <end position="430"/>
    </location>
</feature>
<dbReference type="GO" id="GO:0016405">
    <property type="term" value="F:CoA-ligase activity"/>
    <property type="evidence" value="ECO:0007669"/>
    <property type="project" value="TreeGrafter"/>
</dbReference>
<dbReference type="PATRIC" id="fig|1280946.3.peg.1651"/>
<accession>A0A062UF74</accession>
<evidence type="ECO:0000259" key="1">
    <source>
        <dbReference type="Pfam" id="PF00501"/>
    </source>
</evidence>
<dbReference type="RefSeq" id="WP_034795461.1">
    <property type="nucleotide sequence ID" value="NZ_AWFF01000034.1"/>
</dbReference>
<dbReference type="Gene3D" id="3.40.50.12780">
    <property type="entry name" value="N-terminal domain of ligase-like"/>
    <property type="match status" value="1"/>
</dbReference>
<dbReference type="EMBL" id="AWFF01000034">
    <property type="protein sequence ID" value="KCZ54750.1"/>
    <property type="molecule type" value="Genomic_DNA"/>
</dbReference>
<dbReference type="AlphaFoldDB" id="A0A062UF74"/>